<organism evidence="1">
    <name type="scientific">uncultured Caudovirales phage</name>
    <dbReference type="NCBI Taxonomy" id="2100421"/>
    <lineage>
        <taxon>Viruses</taxon>
        <taxon>Duplodnaviria</taxon>
        <taxon>Heunggongvirae</taxon>
        <taxon>Uroviricota</taxon>
        <taxon>Caudoviricetes</taxon>
        <taxon>Peduoviridae</taxon>
        <taxon>Maltschvirus</taxon>
        <taxon>Maltschvirus maltsch</taxon>
    </lineage>
</organism>
<proteinExistence type="predicted"/>
<dbReference type="EMBL" id="LR796200">
    <property type="protein sequence ID" value="CAB4126729.1"/>
    <property type="molecule type" value="Genomic_DNA"/>
</dbReference>
<name>A0A6J5L427_9CAUD</name>
<gene>
    <name evidence="1" type="ORF">UFOVP87_10</name>
</gene>
<accession>A0A6J5L427</accession>
<reference evidence="1" key="1">
    <citation type="submission" date="2020-04" db="EMBL/GenBank/DDBJ databases">
        <authorList>
            <person name="Chiriac C."/>
            <person name="Salcher M."/>
            <person name="Ghai R."/>
            <person name="Kavagutti S V."/>
        </authorList>
    </citation>
    <scope>NUCLEOTIDE SEQUENCE</scope>
</reference>
<evidence type="ECO:0000313" key="1">
    <source>
        <dbReference type="EMBL" id="CAB4126729.1"/>
    </source>
</evidence>
<protein>
    <submittedName>
        <fullName evidence="1">Uncharacterized protein</fullName>
    </submittedName>
</protein>
<sequence>MAFSLPALINGKSYENADISVNIGGLVIAGVTALNYGEEDNIEGIYGAGRKQISYGVGQIKPSGSITLLMEEVQNIVNVAPLGRIQDLPFFNITVSYTDINLITVIHRLVNCKFKTNKIDTKTGDTSIPVEIPLFIGDIKWK</sequence>